<reference evidence="1" key="1">
    <citation type="journal article" date="2020" name="Stud. Mycol.">
        <title>101 Dothideomycetes genomes: a test case for predicting lifestyles and emergence of pathogens.</title>
        <authorList>
            <person name="Haridas S."/>
            <person name="Albert R."/>
            <person name="Binder M."/>
            <person name="Bloem J."/>
            <person name="Labutti K."/>
            <person name="Salamov A."/>
            <person name="Andreopoulos B."/>
            <person name="Baker S."/>
            <person name="Barry K."/>
            <person name="Bills G."/>
            <person name="Bluhm B."/>
            <person name="Cannon C."/>
            <person name="Castanera R."/>
            <person name="Culley D."/>
            <person name="Daum C."/>
            <person name="Ezra D."/>
            <person name="Gonzalez J."/>
            <person name="Henrissat B."/>
            <person name="Kuo A."/>
            <person name="Liang C."/>
            <person name="Lipzen A."/>
            <person name="Lutzoni F."/>
            <person name="Magnuson J."/>
            <person name="Mondo S."/>
            <person name="Nolan M."/>
            <person name="Ohm R."/>
            <person name="Pangilinan J."/>
            <person name="Park H.-J."/>
            <person name="Ramirez L."/>
            <person name="Alfaro M."/>
            <person name="Sun H."/>
            <person name="Tritt A."/>
            <person name="Yoshinaga Y."/>
            <person name="Zwiers L.-H."/>
            <person name="Turgeon B."/>
            <person name="Goodwin S."/>
            <person name="Spatafora J."/>
            <person name="Crous P."/>
            <person name="Grigoriev I."/>
        </authorList>
    </citation>
    <scope>NUCLEOTIDE SEQUENCE</scope>
    <source>
        <strain evidence="1">CBS 122368</strain>
    </source>
</reference>
<dbReference type="OrthoDB" id="5351220at2759"/>
<dbReference type="EMBL" id="ML987189">
    <property type="protein sequence ID" value="KAF2256195.1"/>
    <property type="molecule type" value="Genomic_DNA"/>
</dbReference>
<organism evidence="1 2">
    <name type="scientific">Trematosphaeria pertusa</name>
    <dbReference type="NCBI Taxonomy" id="390896"/>
    <lineage>
        <taxon>Eukaryota</taxon>
        <taxon>Fungi</taxon>
        <taxon>Dikarya</taxon>
        <taxon>Ascomycota</taxon>
        <taxon>Pezizomycotina</taxon>
        <taxon>Dothideomycetes</taxon>
        <taxon>Pleosporomycetidae</taxon>
        <taxon>Pleosporales</taxon>
        <taxon>Massarineae</taxon>
        <taxon>Trematosphaeriaceae</taxon>
        <taxon>Trematosphaeria</taxon>
    </lineage>
</organism>
<accession>A0A6A6J028</accession>
<evidence type="ECO:0000313" key="1">
    <source>
        <dbReference type="EMBL" id="KAF2256195.1"/>
    </source>
</evidence>
<gene>
    <name evidence="1" type="ORF">BU26DRAFT_412548</name>
</gene>
<dbReference type="Proteomes" id="UP000800094">
    <property type="component" value="Unassembled WGS sequence"/>
</dbReference>
<dbReference type="RefSeq" id="XP_033691199.1">
    <property type="nucleotide sequence ID" value="XM_033822977.1"/>
</dbReference>
<name>A0A6A6J028_9PLEO</name>
<proteinExistence type="predicted"/>
<dbReference type="AlphaFoldDB" id="A0A6A6J028"/>
<keyword evidence="2" id="KW-1185">Reference proteome</keyword>
<protein>
    <submittedName>
        <fullName evidence="1">Uncharacterized protein</fullName>
    </submittedName>
</protein>
<dbReference type="GeneID" id="54576307"/>
<sequence>MAENTIPGLVLDTRLAYRVGSPLLPTLPLNTIWGLHKESPRLYSMIPGIKLILKEHEVLVEYMDIVRRFHRGEQPQGRGLTLLVLSDVTIESQRQNCVRSVQAIKELLIREELDIALEIIDGGAEKGLMSYPITTSQRDIIAAWKPFQATVLEKIAARAWISIDVLHRSLRETDTPQSPTIVISAADADDEAWWNDILPTLFREAPSNFSVELVFQNSIFSTRGQGEPKPTKADGQRVLSSCITGAAYERHVQMGSSIGRTGQDGTGTLGAHIILKEKESGRRVELGLSNHHVLCDEETVEQVCAAEDWLSPRHELVKQNCLHVVTPSDQDHNILLAKTRNDITDTVRSIRAMSQDPSQSGYLDATTKQCNDARDLIIKAQSATRTLGTVYASSGWRTVENEQYDEDKVRQWSTVRDESSDKIRPLGKDPEETMAKMIGDDKLLQWAVDWSLVQIASPRVLLPTVPTVSTAVQLSTNSIASQWAILDPEKSYPVAKIGRTTGWTTGKINAVASILQLRHDRSSVVPVDLRHRFGRPILSYGILASGERDFLAPGDSGSAILLDKPQEQGDDSTSCIVGLGFASNRATLVSYMMPMELVVADIEKVTGGQVLKPTYSGKAAGDV</sequence>
<evidence type="ECO:0000313" key="2">
    <source>
        <dbReference type="Proteomes" id="UP000800094"/>
    </source>
</evidence>